<dbReference type="PRINTS" id="PR00463">
    <property type="entry name" value="EP450I"/>
</dbReference>
<dbReference type="GO" id="GO:0005506">
    <property type="term" value="F:iron ion binding"/>
    <property type="evidence" value="ECO:0007669"/>
    <property type="project" value="InterPro"/>
</dbReference>
<dbReference type="PANTHER" id="PTHR24305:SF107">
    <property type="entry name" value="P450, PUTATIVE (EUROFUNG)-RELATED"/>
    <property type="match status" value="1"/>
</dbReference>
<evidence type="ECO:0000256" key="2">
    <source>
        <dbReference type="ARBA" id="ARBA00005179"/>
    </source>
</evidence>
<dbReference type="EMBL" id="ML996199">
    <property type="protein sequence ID" value="KAF2731275.1"/>
    <property type="molecule type" value="Genomic_DNA"/>
</dbReference>
<evidence type="ECO:0000256" key="4">
    <source>
        <dbReference type="ARBA" id="ARBA00022723"/>
    </source>
</evidence>
<dbReference type="InterPro" id="IPR002401">
    <property type="entry name" value="Cyt_P450_E_grp-I"/>
</dbReference>
<evidence type="ECO:0000256" key="5">
    <source>
        <dbReference type="ARBA" id="ARBA00023002"/>
    </source>
</evidence>
<evidence type="ECO:0000313" key="10">
    <source>
        <dbReference type="Proteomes" id="UP000799444"/>
    </source>
</evidence>
<dbReference type="GO" id="GO:0004497">
    <property type="term" value="F:monooxygenase activity"/>
    <property type="evidence" value="ECO:0007669"/>
    <property type="project" value="UniProtKB-KW"/>
</dbReference>
<organism evidence="9 10">
    <name type="scientific">Polyplosphaeria fusca</name>
    <dbReference type="NCBI Taxonomy" id="682080"/>
    <lineage>
        <taxon>Eukaryota</taxon>
        <taxon>Fungi</taxon>
        <taxon>Dikarya</taxon>
        <taxon>Ascomycota</taxon>
        <taxon>Pezizomycotina</taxon>
        <taxon>Dothideomycetes</taxon>
        <taxon>Pleosporomycetidae</taxon>
        <taxon>Pleosporales</taxon>
        <taxon>Tetraplosphaeriaceae</taxon>
        <taxon>Polyplosphaeria</taxon>
    </lineage>
</organism>
<dbReference type="SUPFAM" id="SSF48264">
    <property type="entry name" value="Cytochrome P450"/>
    <property type="match status" value="1"/>
</dbReference>
<keyword evidence="10" id="KW-1185">Reference proteome</keyword>
<proteinExistence type="predicted"/>
<keyword evidence="7" id="KW-0503">Monooxygenase</keyword>
<evidence type="ECO:0000256" key="1">
    <source>
        <dbReference type="ARBA" id="ARBA00001971"/>
    </source>
</evidence>
<dbReference type="GO" id="GO:0020037">
    <property type="term" value="F:heme binding"/>
    <property type="evidence" value="ECO:0007669"/>
    <property type="project" value="InterPro"/>
</dbReference>
<dbReference type="Pfam" id="PF00067">
    <property type="entry name" value="p450"/>
    <property type="match status" value="1"/>
</dbReference>
<dbReference type="InterPro" id="IPR001128">
    <property type="entry name" value="Cyt_P450"/>
</dbReference>
<gene>
    <name evidence="9" type="ORF">EJ04DRAFT_514700</name>
</gene>
<comment type="pathway">
    <text evidence="2">Secondary metabolite biosynthesis.</text>
</comment>
<evidence type="ECO:0000256" key="7">
    <source>
        <dbReference type="ARBA" id="ARBA00023033"/>
    </source>
</evidence>
<dbReference type="Proteomes" id="UP000799444">
    <property type="component" value="Unassembled WGS sequence"/>
</dbReference>
<dbReference type="AlphaFoldDB" id="A0A9P4QTF3"/>
<dbReference type="GO" id="GO:0016705">
    <property type="term" value="F:oxidoreductase activity, acting on paired donors, with incorporation or reduction of molecular oxygen"/>
    <property type="evidence" value="ECO:0007669"/>
    <property type="project" value="InterPro"/>
</dbReference>
<keyword evidence="3 8" id="KW-0349">Heme</keyword>
<dbReference type="Gene3D" id="1.10.630.10">
    <property type="entry name" value="Cytochrome P450"/>
    <property type="match status" value="1"/>
</dbReference>
<dbReference type="OrthoDB" id="10029320at2759"/>
<dbReference type="InterPro" id="IPR050121">
    <property type="entry name" value="Cytochrome_P450_monoxygenase"/>
</dbReference>
<reference evidence="9" key="1">
    <citation type="journal article" date="2020" name="Stud. Mycol.">
        <title>101 Dothideomycetes genomes: a test case for predicting lifestyles and emergence of pathogens.</title>
        <authorList>
            <person name="Haridas S."/>
            <person name="Albert R."/>
            <person name="Binder M."/>
            <person name="Bloem J."/>
            <person name="Labutti K."/>
            <person name="Salamov A."/>
            <person name="Andreopoulos B."/>
            <person name="Baker S."/>
            <person name="Barry K."/>
            <person name="Bills G."/>
            <person name="Bluhm B."/>
            <person name="Cannon C."/>
            <person name="Castanera R."/>
            <person name="Culley D."/>
            <person name="Daum C."/>
            <person name="Ezra D."/>
            <person name="Gonzalez J."/>
            <person name="Henrissat B."/>
            <person name="Kuo A."/>
            <person name="Liang C."/>
            <person name="Lipzen A."/>
            <person name="Lutzoni F."/>
            <person name="Magnuson J."/>
            <person name="Mondo S."/>
            <person name="Nolan M."/>
            <person name="Ohm R."/>
            <person name="Pangilinan J."/>
            <person name="Park H.-J."/>
            <person name="Ramirez L."/>
            <person name="Alfaro M."/>
            <person name="Sun H."/>
            <person name="Tritt A."/>
            <person name="Yoshinaga Y."/>
            <person name="Zwiers L.-H."/>
            <person name="Turgeon B."/>
            <person name="Goodwin S."/>
            <person name="Spatafora J."/>
            <person name="Crous P."/>
            <person name="Grigoriev I."/>
        </authorList>
    </citation>
    <scope>NUCLEOTIDE SEQUENCE</scope>
    <source>
        <strain evidence="9">CBS 125425</strain>
    </source>
</reference>
<comment type="caution">
    <text evidence="9">The sequence shown here is derived from an EMBL/GenBank/DDBJ whole genome shotgun (WGS) entry which is preliminary data.</text>
</comment>
<dbReference type="PANTHER" id="PTHR24305">
    <property type="entry name" value="CYTOCHROME P450"/>
    <property type="match status" value="1"/>
</dbReference>
<comment type="cofactor">
    <cofactor evidence="1 8">
        <name>heme</name>
        <dbReference type="ChEBI" id="CHEBI:30413"/>
    </cofactor>
</comment>
<sequence>MLLVAGYDTTTTILVYAYHLLSKHPEALEKLREEHNTIFGSDTSVAAARLREDSKVLNNLPYTQAVIKETMRIFPPVAALRAGSQSVELADLYGTRYPTGGCYVVNSHHSIHSNPHSHPDPDAFKPERWIDSGMERGAWRPFERGARSCIGQDVAMIQLKVALMCTIRTFKIEPVYEEWDAMKAKNAKLEVGKAYITSMGRQKDRKEQVGGERAYQVECGGAAHAKEGYPCRVTLLQQ</sequence>
<evidence type="ECO:0000256" key="6">
    <source>
        <dbReference type="ARBA" id="ARBA00023004"/>
    </source>
</evidence>
<accession>A0A9P4QTF3</accession>
<evidence type="ECO:0000313" key="9">
    <source>
        <dbReference type="EMBL" id="KAF2731275.1"/>
    </source>
</evidence>
<name>A0A9P4QTF3_9PLEO</name>
<keyword evidence="5" id="KW-0560">Oxidoreductase</keyword>
<evidence type="ECO:0000256" key="3">
    <source>
        <dbReference type="ARBA" id="ARBA00022617"/>
    </source>
</evidence>
<feature type="binding site" description="axial binding residue" evidence="8">
    <location>
        <position position="149"/>
    </location>
    <ligand>
        <name>heme</name>
        <dbReference type="ChEBI" id="CHEBI:30413"/>
    </ligand>
    <ligandPart>
        <name>Fe</name>
        <dbReference type="ChEBI" id="CHEBI:18248"/>
    </ligandPart>
</feature>
<keyword evidence="4 8" id="KW-0479">Metal-binding</keyword>
<dbReference type="InterPro" id="IPR036396">
    <property type="entry name" value="Cyt_P450_sf"/>
</dbReference>
<evidence type="ECO:0000256" key="8">
    <source>
        <dbReference type="PIRSR" id="PIRSR602401-1"/>
    </source>
</evidence>
<protein>
    <submittedName>
        <fullName evidence="9">Cytochrome P450</fullName>
    </submittedName>
</protein>
<dbReference type="PRINTS" id="PR00385">
    <property type="entry name" value="P450"/>
</dbReference>
<keyword evidence="6 8" id="KW-0408">Iron</keyword>